<evidence type="ECO:0000313" key="3">
    <source>
        <dbReference type="Proteomes" id="UP000251088"/>
    </source>
</evidence>
<sequence>MFRSFQAAHQLDRAVGGQPTDNRGTGAWRKTPESRQSISKVRYTGMSPTICFTWANHVINAAVVNLAGVQYRKAIVFVELGADPDLYGVVRIDKPFVRRGIEHGAVVELAAVGVGIGVSIEVHQRHFTKVLGMGAQQRQG</sequence>
<dbReference type="Proteomes" id="UP000251088">
    <property type="component" value="Unassembled WGS sequence"/>
</dbReference>
<dbReference type="AlphaFoldDB" id="A0A2X3CR78"/>
<gene>
    <name evidence="2" type="ORF">NCTC9128_03053</name>
</gene>
<proteinExistence type="predicted"/>
<evidence type="ECO:0000313" key="2">
    <source>
        <dbReference type="EMBL" id="SQC14951.1"/>
    </source>
</evidence>
<name>A0A2X3CR78_KLEPN</name>
<accession>A0A2X3CR78</accession>
<reference evidence="2 3" key="1">
    <citation type="submission" date="2018-06" db="EMBL/GenBank/DDBJ databases">
        <authorList>
            <consortium name="Pathogen Informatics"/>
            <person name="Doyle S."/>
        </authorList>
    </citation>
    <scope>NUCLEOTIDE SEQUENCE [LARGE SCALE GENOMIC DNA]</scope>
    <source>
        <strain evidence="2 3">NCTC9128</strain>
    </source>
</reference>
<protein>
    <submittedName>
        <fullName evidence="2">Uncharacterized protein</fullName>
    </submittedName>
</protein>
<organism evidence="2 3">
    <name type="scientific">Klebsiella pneumoniae</name>
    <dbReference type="NCBI Taxonomy" id="573"/>
    <lineage>
        <taxon>Bacteria</taxon>
        <taxon>Pseudomonadati</taxon>
        <taxon>Pseudomonadota</taxon>
        <taxon>Gammaproteobacteria</taxon>
        <taxon>Enterobacterales</taxon>
        <taxon>Enterobacteriaceae</taxon>
        <taxon>Klebsiella/Raoultella group</taxon>
        <taxon>Klebsiella</taxon>
        <taxon>Klebsiella pneumoniae complex</taxon>
    </lineage>
</organism>
<evidence type="ECO:0000256" key="1">
    <source>
        <dbReference type="SAM" id="MobiDB-lite"/>
    </source>
</evidence>
<feature type="region of interest" description="Disordered" evidence="1">
    <location>
        <begin position="1"/>
        <end position="33"/>
    </location>
</feature>
<dbReference type="EMBL" id="UAWN01000012">
    <property type="protein sequence ID" value="SQC14951.1"/>
    <property type="molecule type" value="Genomic_DNA"/>
</dbReference>